<feature type="transmembrane region" description="Helical" evidence="8">
    <location>
        <begin position="227"/>
        <end position="248"/>
    </location>
</feature>
<evidence type="ECO:0000256" key="5">
    <source>
        <dbReference type="ARBA" id="ARBA00022985"/>
    </source>
</evidence>
<dbReference type="PANTHER" id="PTHR48090">
    <property type="entry name" value="UNDECAPRENYL-PHOSPHATE 4-DEOXY-4-FORMAMIDO-L-ARABINOSE TRANSFERASE-RELATED"/>
    <property type="match status" value="1"/>
</dbReference>
<keyword evidence="7 8" id="KW-0472">Membrane</keyword>
<dbReference type="Gene3D" id="3.90.550.10">
    <property type="entry name" value="Spore Coat Polysaccharide Biosynthesis Protein SpsA, Chain A"/>
    <property type="match status" value="1"/>
</dbReference>
<name>A0A1M6GFA1_9CLOT</name>
<dbReference type="Proteomes" id="UP000184080">
    <property type="component" value="Unassembled WGS sequence"/>
</dbReference>
<sequence length="310" mass="35684">MKVKYSIVIPAYNSEHTIGNLTHKLSEVFIKESYEIIIINDNSKDNTIEVCKELVKQNPHVVFLNLSRNFGQHNAIIAGFNYAKGEYIITMDDDLQNPPEEIFKLVHKIEEGYDVVYAKYPSKKHSYARNLGSKINDIMAKLMIKKPEDIYFTSFRIIRKYVVDEIIKYKGPYCYIDGLILRVTTNLSSVEVTHLERKVGKSNYNFIKLIKLWMNGFTSFSVLPLRVATFSGFIMSFIGFISIIVFIIQKFTNHVKMGWTSLMVCVIFFSGIQLISVGLLGEYMGRTFLSINNTPQYIVKEAICNKDDNE</sequence>
<keyword evidence="2" id="KW-0328">Glycosyltransferase</keyword>
<evidence type="ECO:0000256" key="4">
    <source>
        <dbReference type="ARBA" id="ARBA00022692"/>
    </source>
</evidence>
<dbReference type="PANTHER" id="PTHR48090:SF3">
    <property type="entry name" value="UNDECAPRENYL-PHOSPHATE 4-DEOXY-4-FORMAMIDO-L-ARABINOSE TRANSFERASE"/>
    <property type="match status" value="1"/>
</dbReference>
<evidence type="ECO:0000313" key="10">
    <source>
        <dbReference type="EMBL" id="SHJ08588.1"/>
    </source>
</evidence>
<evidence type="ECO:0000256" key="8">
    <source>
        <dbReference type="SAM" id="Phobius"/>
    </source>
</evidence>
<dbReference type="SUPFAM" id="SSF53448">
    <property type="entry name" value="Nucleotide-diphospho-sugar transferases"/>
    <property type="match status" value="1"/>
</dbReference>
<evidence type="ECO:0000313" key="11">
    <source>
        <dbReference type="Proteomes" id="UP000184080"/>
    </source>
</evidence>
<evidence type="ECO:0000256" key="2">
    <source>
        <dbReference type="ARBA" id="ARBA00022676"/>
    </source>
</evidence>
<dbReference type="InterPro" id="IPR001173">
    <property type="entry name" value="Glyco_trans_2-like"/>
</dbReference>
<organism evidence="10 11">
    <name type="scientific">Clostridium amylolyticum</name>
    <dbReference type="NCBI Taxonomy" id="1121298"/>
    <lineage>
        <taxon>Bacteria</taxon>
        <taxon>Bacillati</taxon>
        <taxon>Bacillota</taxon>
        <taxon>Clostridia</taxon>
        <taxon>Eubacteriales</taxon>
        <taxon>Clostridiaceae</taxon>
        <taxon>Clostridium</taxon>
    </lineage>
</organism>
<keyword evidence="6 8" id="KW-1133">Transmembrane helix</keyword>
<dbReference type="STRING" id="1121298.SAMN05444401_2095"/>
<keyword evidence="11" id="KW-1185">Reference proteome</keyword>
<dbReference type="GO" id="GO:0099621">
    <property type="term" value="F:undecaprenyl-phosphate 4-deoxy-4-formamido-L-arabinose transferase activity"/>
    <property type="evidence" value="ECO:0007669"/>
    <property type="project" value="TreeGrafter"/>
</dbReference>
<proteinExistence type="predicted"/>
<keyword evidence="4 8" id="KW-0812">Transmembrane</keyword>
<reference evidence="10 11" key="1">
    <citation type="submission" date="2016-11" db="EMBL/GenBank/DDBJ databases">
        <authorList>
            <person name="Jaros S."/>
            <person name="Januszkiewicz K."/>
            <person name="Wedrychowicz H."/>
        </authorList>
    </citation>
    <scope>NUCLEOTIDE SEQUENCE [LARGE SCALE GENOMIC DNA]</scope>
    <source>
        <strain evidence="10 11">DSM 21864</strain>
    </source>
</reference>
<protein>
    <submittedName>
        <fullName evidence="10">Undecaprenyl-phosphate 4-deoxy-4-formamido-L-arabinose transferase</fullName>
    </submittedName>
</protein>
<dbReference type="Pfam" id="PF00535">
    <property type="entry name" value="Glycos_transf_2"/>
    <property type="match status" value="1"/>
</dbReference>
<dbReference type="InterPro" id="IPR029044">
    <property type="entry name" value="Nucleotide-diphossugar_trans"/>
</dbReference>
<evidence type="ECO:0000256" key="1">
    <source>
        <dbReference type="ARBA" id="ARBA00022475"/>
    </source>
</evidence>
<accession>A0A1M6GFA1</accession>
<dbReference type="RefSeq" id="WP_073006248.1">
    <property type="nucleotide sequence ID" value="NZ_FQZO01000003.1"/>
</dbReference>
<feature type="transmembrane region" description="Helical" evidence="8">
    <location>
        <begin position="260"/>
        <end position="280"/>
    </location>
</feature>
<dbReference type="AlphaFoldDB" id="A0A1M6GFA1"/>
<dbReference type="GO" id="GO:0005886">
    <property type="term" value="C:plasma membrane"/>
    <property type="evidence" value="ECO:0007669"/>
    <property type="project" value="TreeGrafter"/>
</dbReference>
<keyword evidence="3 10" id="KW-0808">Transferase</keyword>
<dbReference type="EMBL" id="FQZO01000003">
    <property type="protein sequence ID" value="SHJ08588.1"/>
    <property type="molecule type" value="Genomic_DNA"/>
</dbReference>
<evidence type="ECO:0000256" key="6">
    <source>
        <dbReference type="ARBA" id="ARBA00022989"/>
    </source>
</evidence>
<dbReference type="OrthoDB" id="9807778at2"/>
<dbReference type="GO" id="GO:0009103">
    <property type="term" value="P:lipopolysaccharide biosynthetic process"/>
    <property type="evidence" value="ECO:0007669"/>
    <property type="project" value="UniProtKB-KW"/>
</dbReference>
<evidence type="ECO:0000259" key="9">
    <source>
        <dbReference type="Pfam" id="PF00535"/>
    </source>
</evidence>
<evidence type="ECO:0000256" key="7">
    <source>
        <dbReference type="ARBA" id="ARBA00023136"/>
    </source>
</evidence>
<dbReference type="CDD" id="cd04187">
    <property type="entry name" value="DPM1_like_bac"/>
    <property type="match status" value="1"/>
</dbReference>
<evidence type="ECO:0000256" key="3">
    <source>
        <dbReference type="ARBA" id="ARBA00022679"/>
    </source>
</evidence>
<feature type="domain" description="Glycosyltransferase 2-like" evidence="9">
    <location>
        <begin position="6"/>
        <end position="166"/>
    </location>
</feature>
<keyword evidence="1" id="KW-1003">Cell membrane</keyword>
<gene>
    <name evidence="10" type="ORF">SAMN05444401_2095</name>
</gene>
<dbReference type="InterPro" id="IPR050256">
    <property type="entry name" value="Glycosyltransferase_2"/>
</dbReference>
<keyword evidence="5" id="KW-0448">Lipopolysaccharide biosynthesis</keyword>